<protein>
    <recommendedName>
        <fullName evidence="5">LRAT domain-containing protein</fullName>
    </recommendedName>
</protein>
<comment type="caution">
    <text evidence="1">The sequence shown here is derived from an EMBL/GenBank/DDBJ whole genome shotgun (WGS) entry which is preliminary data.</text>
</comment>
<reference evidence="2" key="1">
    <citation type="submission" date="2018-10" db="EMBL/GenBank/DDBJ databases">
        <authorList>
            <person name="Vincent A.T."/>
            <person name="Schiettekatte O."/>
            <person name="Bourhy P."/>
            <person name="Veyrier F.J."/>
            <person name="Picardeau M."/>
        </authorList>
    </citation>
    <scope>NUCLEOTIDE SEQUENCE</scope>
    <source>
        <strain evidence="2">201800281</strain>
    </source>
</reference>
<reference evidence="1 3" key="2">
    <citation type="journal article" date="2019" name="PLoS Negl. Trop. Dis.">
        <title>Revisiting the worldwide diversity of Leptospira species in the environment.</title>
        <authorList>
            <person name="Vincent A.T."/>
            <person name="Schiettekatte O."/>
            <person name="Bourhy P."/>
            <person name="Veyrier F.J."/>
            <person name="Picardeau M."/>
        </authorList>
    </citation>
    <scope>NUCLEOTIDE SEQUENCE [LARGE SCALE GENOMIC DNA]</scope>
    <source>
        <strain evidence="1 3">201800280</strain>
        <strain evidence="2">201800281</strain>
    </source>
</reference>
<evidence type="ECO:0000313" key="4">
    <source>
        <dbReference type="Proteomes" id="UP000297918"/>
    </source>
</evidence>
<evidence type="ECO:0008006" key="5">
    <source>
        <dbReference type="Google" id="ProtNLM"/>
    </source>
</evidence>
<dbReference type="OrthoDB" id="7915178at2"/>
<sequence>MIQNQLPKGVYLAIRPAEKMGGLIDHYGVVEIGNVLGLVEYDVRYPIVYEKNAGEGLVVNYTDSRWKIVSKVDDQFLDKVKLRLNSAFQNPGYDLFGNNCEHFARYIVEGKSYSGQLQTAGVIAGLVGIIWLANRDSR</sequence>
<dbReference type="EMBL" id="RQFL01000031">
    <property type="protein sequence ID" value="TGK88893.1"/>
    <property type="molecule type" value="Genomic_DNA"/>
</dbReference>
<keyword evidence="4" id="KW-1185">Reference proteome</keyword>
<evidence type="ECO:0000313" key="3">
    <source>
        <dbReference type="Proteomes" id="UP000297394"/>
    </source>
</evidence>
<dbReference type="AlphaFoldDB" id="A0A4V6QLJ6"/>
<dbReference type="Proteomes" id="UP000297394">
    <property type="component" value="Unassembled WGS sequence"/>
</dbReference>
<gene>
    <name evidence="1" type="ORF">EHQ23_05235</name>
    <name evidence="2" type="ORF">EHQ26_17760</name>
</gene>
<dbReference type="Proteomes" id="UP000297918">
    <property type="component" value="Unassembled WGS sequence"/>
</dbReference>
<name>A0A4V6QLJ6_9LEPT</name>
<dbReference type="RefSeq" id="WP_135747595.1">
    <property type="nucleotide sequence ID" value="NZ_RQFL01000031.1"/>
</dbReference>
<evidence type="ECO:0000313" key="2">
    <source>
        <dbReference type="EMBL" id="TGK88893.1"/>
    </source>
</evidence>
<dbReference type="EMBL" id="RQFM01000010">
    <property type="protein sequence ID" value="TGK88243.1"/>
    <property type="molecule type" value="Genomic_DNA"/>
</dbReference>
<accession>A0A4V6QLJ6</accession>
<organism evidence="1 3">
    <name type="scientific">Leptospira bourretii</name>
    <dbReference type="NCBI Taxonomy" id="2484962"/>
    <lineage>
        <taxon>Bacteria</taxon>
        <taxon>Pseudomonadati</taxon>
        <taxon>Spirochaetota</taxon>
        <taxon>Spirochaetia</taxon>
        <taxon>Leptospirales</taxon>
        <taxon>Leptospiraceae</taxon>
        <taxon>Leptospira</taxon>
    </lineage>
</organism>
<proteinExistence type="predicted"/>
<dbReference type="Gene3D" id="3.90.1720.10">
    <property type="entry name" value="endopeptidase domain like (from Nostoc punctiforme)"/>
    <property type="match status" value="1"/>
</dbReference>
<evidence type="ECO:0000313" key="1">
    <source>
        <dbReference type="EMBL" id="TGK88243.1"/>
    </source>
</evidence>